<keyword evidence="3" id="KW-1185">Reference proteome</keyword>
<dbReference type="AlphaFoldDB" id="A0A4Y8AUP1"/>
<evidence type="ECO:0000313" key="3">
    <source>
        <dbReference type="Proteomes" id="UP000298517"/>
    </source>
</evidence>
<comment type="caution">
    <text evidence="2">The sequence shown here is derived from an EMBL/GenBank/DDBJ whole genome shotgun (WGS) entry which is preliminary data.</text>
</comment>
<sequence length="436" mass="51602">MIIVYSDNISNRLTYTLNVIFKSILKVNYSLVNFEKFNKCKDSIRINYSNRSLNNCISVKPHSILFENNLKQQLIKVDWIDTIPYYFKTNDNTVFNYDIFASTFYIVSRYEEYFTTELDNHNRFKARDSVAFKNNFLEIPVANIWAQELKKEIIKKYPNSDFTILKYNFINSIDIDVAYAYKGKGFFRFFGGFLKALVQLNFSEVKNRFNYIYKNEDLYNTYAKIIKLQTQFNTKNLYFINLGDYAKLDKNISHKKKVLTKLIQQLISIPNTIIGIHPSYASNYDYQKIKLEKDRLEKITNKWVTNSRQHYLMLKHPETYQQLIKNNIKHDYTMGYPNKVGFRAGICTTYPFFDILKNKEEKLQITPFQIMDGTLNHYENLTPEQATQKIKDIITAVKNVNGTFVSLWHNSSLSEVNEWKNWTKVYKALVKNATKV</sequence>
<protein>
    <recommendedName>
        <fullName evidence="1">DUF7033 domain-containing protein</fullName>
    </recommendedName>
</protein>
<reference evidence="2 3" key="1">
    <citation type="journal article" date="2011" name="J. Microbiol.">
        <title>Gramella jeungdoensis sp. nov., isolated from a solar saltern in Korea.</title>
        <authorList>
            <person name="Joung Y."/>
            <person name="Kim H."/>
            <person name="Jang T."/>
            <person name="Ahn T.S."/>
            <person name="Joh K."/>
        </authorList>
    </citation>
    <scope>NUCLEOTIDE SEQUENCE [LARGE SCALE GENOMIC DNA]</scope>
    <source>
        <strain evidence="2 3">KCTC 23123</strain>
    </source>
</reference>
<dbReference type="RefSeq" id="WP_134247460.1">
    <property type="nucleotide sequence ID" value="NZ_SNQI01000002.1"/>
</dbReference>
<evidence type="ECO:0000259" key="1">
    <source>
        <dbReference type="Pfam" id="PF23019"/>
    </source>
</evidence>
<name>A0A4Y8AUP1_9FLAO</name>
<proteinExistence type="predicted"/>
<organism evidence="2 3">
    <name type="scientific">Gramella jeungdoensis</name>
    <dbReference type="NCBI Taxonomy" id="708091"/>
    <lineage>
        <taxon>Bacteria</taxon>
        <taxon>Pseudomonadati</taxon>
        <taxon>Bacteroidota</taxon>
        <taxon>Flavobacteriia</taxon>
        <taxon>Flavobacteriales</taxon>
        <taxon>Flavobacteriaceae</taxon>
        <taxon>Christiangramia</taxon>
    </lineage>
</organism>
<dbReference type="CDD" id="cd10931">
    <property type="entry name" value="CE4_u7"/>
    <property type="match status" value="1"/>
</dbReference>
<evidence type="ECO:0000313" key="2">
    <source>
        <dbReference type="EMBL" id="TEW75090.1"/>
    </source>
</evidence>
<accession>A0A4Y8AUP1</accession>
<dbReference type="InterPro" id="IPR054297">
    <property type="entry name" value="DUF7033"/>
</dbReference>
<dbReference type="OrthoDB" id="5573484at2"/>
<dbReference type="Proteomes" id="UP000298517">
    <property type="component" value="Unassembled WGS sequence"/>
</dbReference>
<dbReference type="EMBL" id="SNQI01000002">
    <property type="protein sequence ID" value="TEW75090.1"/>
    <property type="molecule type" value="Genomic_DNA"/>
</dbReference>
<gene>
    <name evidence="2" type="ORF">E2488_06095</name>
</gene>
<feature type="domain" description="DUF7033" evidence="1">
    <location>
        <begin position="96"/>
        <end position="183"/>
    </location>
</feature>
<dbReference type="Pfam" id="PF23019">
    <property type="entry name" value="DUF7033"/>
    <property type="match status" value="1"/>
</dbReference>